<gene>
    <name evidence="1" type="ORF">RFULGI_LOCUS619</name>
</gene>
<dbReference type="OrthoDB" id="17977at2759"/>
<name>A0A9N8Z1E9_9GLOM</name>
<accession>A0A9N8Z1E9</accession>
<sequence length="448" mass="50534">MESKKDIINQSNTNDIVQLPTIIPDYIVINLPGMDYPVLIYPSSVEEKHFDISSICPKELSHQSRDHVPSETVKEVQSNISNPDLFLGETSSTFEINSKVQSTTTCFPNEQLFNIQDSSFDVNLPPHGCYHVNEVNGFNNNSTVVENSSNDMFQLSETEIVSSSELDLTPDGLMVKLPAKSNKQLKGHSKTPVPIIDTKNIPTNFVEEEEYADEEESELLRSSLSSPHSTISSTSFSMSVLSTTSTYAESMNTIISTSSLQTIDKAIISSSTYSTPSSFNQSPEFKANSINDDHIDDQYIDEIPYKQENGKPYYISERSISPEHLSPVIEEDETLIAIQNSQISDCSTLNEYDIKQLSESEDQHIESHVQDDSDFEQSCDEYVIKSNLNSDEIHSEADHCPDLYPEHCPELDAIDDYLQTLNLEKNEEKYEAMRLRHQLKIIREAPYP</sequence>
<proteinExistence type="predicted"/>
<evidence type="ECO:0000313" key="1">
    <source>
        <dbReference type="EMBL" id="CAG8459549.1"/>
    </source>
</evidence>
<keyword evidence="2" id="KW-1185">Reference proteome</keyword>
<dbReference type="AlphaFoldDB" id="A0A9N8Z1E9"/>
<comment type="caution">
    <text evidence="1">The sequence shown here is derived from an EMBL/GenBank/DDBJ whole genome shotgun (WGS) entry which is preliminary data.</text>
</comment>
<dbReference type="EMBL" id="CAJVPZ010000275">
    <property type="protein sequence ID" value="CAG8459549.1"/>
    <property type="molecule type" value="Genomic_DNA"/>
</dbReference>
<feature type="non-terminal residue" evidence="1">
    <location>
        <position position="1"/>
    </location>
</feature>
<organism evidence="1 2">
    <name type="scientific">Racocetra fulgida</name>
    <dbReference type="NCBI Taxonomy" id="60492"/>
    <lineage>
        <taxon>Eukaryota</taxon>
        <taxon>Fungi</taxon>
        <taxon>Fungi incertae sedis</taxon>
        <taxon>Mucoromycota</taxon>
        <taxon>Glomeromycotina</taxon>
        <taxon>Glomeromycetes</taxon>
        <taxon>Diversisporales</taxon>
        <taxon>Gigasporaceae</taxon>
        <taxon>Racocetra</taxon>
    </lineage>
</organism>
<dbReference type="Proteomes" id="UP000789396">
    <property type="component" value="Unassembled WGS sequence"/>
</dbReference>
<reference evidence="1" key="1">
    <citation type="submission" date="2021-06" db="EMBL/GenBank/DDBJ databases">
        <authorList>
            <person name="Kallberg Y."/>
            <person name="Tangrot J."/>
            <person name="Rosling A."/>
        </authorList>
    </citation>
    <scope>NUCLEOTIDE SEQUENCE</scope>
    <source>
        <strain evidence="1">IN212</strain>
    </source>
</reference>
<evidence type="ECO:0000313" key="2">
    <source>
        <dbReference type="Proteomes" id="UP000789396"/>
    </source>
</evidence>
<protein>
    <submittedName>
        <fullName evidence="1">3370_t:CDS:1</fullName>
    </submittedName>
</protein>